<evidence type="ECO:0000256" key="2">
    <source>
        <dbReference type="SAM" id="Phobius"/>
    </source>
</evidence>
<organism evidence="3 4">
    <name type="scientific">Vibrio cholerae</name>
    <dbReference type="NCBI Taxonomy" id="666"/>
    <lineage>
        <taxon>Bacteria</taxon>
        <taxon>Pseudomonadati</taxon>
        <taxon>Pseudomonadota</taxon>
        <taxon>Gammaproteobacteria</taxon>
        <taxon>Vibrionales</taxon>
        <taxon>Vibrionaceae</taxon>
        <taxon>Vibrio</taxon>
    </lineage>
</organism>
<keyword evidence="2" id="KW-0472">Membrane</keyword>
<evidence type="ECO:0000313" key="4">
    <source>
        <dbReference type="Proteomes" id="UP001196338"/>
    </source>
</evidence>
<dbReference type="SUPFAM" id="SSF48452">
    <property type="entry name" value="TPR-like"/>
    <property type="match status" value="1"/>
</dbReference>
<gene>
    <name evidence="3" type="ORF">KIN13_16315</name>
</gene>
<dbReference type="EMBL" id="JAHBND010000663">
    <property type="protein sequence ID" value="MBS7674975.1"/>
    <property type="molecule type" value="Genomic_DNA"/>
</dbReference>
<dbReference type="InterPro" id="IPR011990">
    <property type="entry name" value="TPR-like_helical_dom_sf"/>
</dbReference>
<name>A0AAW4KR89_VIBCL</name>
<feature type="region of interest" description="Disordered" evidence="1">
    <location>
        <begin position="127"/>
        <end position="152"/>
    </location>
</feature>
<dbReference type="Proteomes" id="UP001196338">
    <property type="component" value="Unassembled WGS sequence"/>
</dbReference>
<keyword evidence="2" id="KW-1133">Transmembrane helix</keyword>
<feature type="compositionally biased region" description="Polar residues" evidence="1">
    <location>
        <begin position="127"/>
        <end position="151"/>
    </location>
</feature>
<dbReference type="SMART" id="SM00028">
    <property type="entry name" value="TPR"/>
    <property type="match status" value="3"/>
</dbReference>
<evidence type="ECO:0000313" key="3">
    <source>
        <dbReference type="EMBL" id="MBS7674975.1"/>
    </source>
</evidence>
<dbReference type="RefSeq" id="WP_168948341.1">
    <property type="nucleotide sequence ID" value="NZ_CP134058.1"/>
</dbReference>
<keyword evidence="2" id="KW-0812">Transmembrane</keyword>
<dbReference type="Gene3D" id="1.25.40.10">
    <property type="entry name" value="Tetratricopeptide repeat domain"/>
    <property type="match status" value="2"/>
</dbReference>
<reference evidence="3" key="2">
    <citation type="submission" date="2023-08" db="EMBL/GenBank/DDBJ databases">
        <title>Vibrio cholerae Outbreaks in Tanzania Exemplify Founder Flush: Simultaneous Increases in Population Size and Genetic Diversity.</title>
        <authorList>
            <person name="Debes A.K."/>
            <person name="Mohammed A."/>
            <person name="Maseke I."/>
            <person name="Almeida M."/>
            <person name="Li S."/>
            <person name="Matimba H."/>
            <person name="Joachim A."/>
            <person name="Mizinduko M."/>
            <person name="Nyanga S."/>
            <person name="Kelly M."/>
            <person name="Kachwamba Y."/>
            <person name="Schaffer A.M."/>
            <person name="Nyanga A.S."/>
            <person name="Mghamba J."/>
            <person name="Mosha F.S."/>
            <person name="Sack D.A."/>
            <person name="Stine O.C."/>
        </authorList>
    </citation>
    <scope>NUCLEOTIDE SEQUENCE</scope>
    <source>
        <strain evidence="3">TDS0091212</strain>
    </source>
</reference>
<dbReference type="InterPro" id="IPR019734">
    <property type="entry name" value="TPR_rpt"/>
</dbReference>
<reference evidence="3" key="1">
    <citation type="submission" date="2021-05" db="EMBL/GenBank/DDBJ databases">
        <authorList>
            <person name="Stine C."/>
        </authorList>
    </citation>
    <scope>NUCLEOTIDE SEQUENCE</scope>
    <source>
        <strain evidence="3">TDS0091212</strain>
    </source>
</reference>
<comment type="caution">
    <text evidence="3">The sequence shown here is derived from an EMBL/GenBank/DDBJ whole genome shotgun (WGS) entry which is preliminary data.</text>
</comment>
<dbReference type="AlphaFoldDB" id="A0AAW4KR89"/>
<proteinExistence type="predicted"/>
<accession>A0AAW4KR89</accession>
<sequence length="390" mass="42862">MSVVNEALAKSAQRSHSRLSNIERIDVAKPKARPAWLWVMLGFGVSLAVGGWSISLQSVDTIPSSAEVVRPEVPSPTQKTTQQSIALYQAPVNSEALVKNETLVQKETLPKNETSVKNAVLAKVEGSPTSLKQTANRQREQTALGSEQTALGSELNAEPVLNLVDNSEPSFFEEEVSSLPSSSPVMIVEQVSLTPEQLAQKALQRAQKAMESNELQTAVSAYTEALRYTPHDEMARQKLAALYYGKGDGRKAFDLMQAGIERNPDGEVLRLALAKLLVKEKQEASALVPLAYLPSQPSIEYLSLRAALAQKTKQDEIARESYQQLTEKDPNNGRWWLGLAIQQERALQWPAAQHAYQQALNKVGLSSQSQAFIHQRLQLLASLEETQSAN</sequence>
<protein>
    <submittedName>
        <fullName evidence="3">Tetratricopeptide repeat protein</fullName>
    </submittedName>
</protein>
<evidence type="ECO:0000256" key="1">
    <source>
        <dbReference type="SAM" id="MobiDB-lite"/>
    </source>
</evidence>
<feature type="transmembrane region" description="Helical" evidence="2">
    <location>
        <begin position="35"/>
        <end position="54"/>
    </location>
</feature>